<reference evidence="3" key="1">
    <citation type="submission" date="2018-12" db="EMBL/GenBank/DDBJ databases">
        <authorList>
            <consortium name="Pathogen Informatics"/>
        </authorList>
    </citation>
    <scope>NUCLEOTIDE SEQUENCE [LARGE SCALE GENOMIC DNA]</scope>
    <source>
        <strain evidence="3">NCTC10643</strain>
    </source>
</reference>
<reference evidence="4 5" key="2">
    <citation type="journal article" date="2019" name="Vet. Microbiol.">
        <title>Genetic characterization of susceptible and multi-drug resistant Mannheimia haemolytica isolated from high-risk stocker calves prior to and after antimicrobial metaphylaxis.</title>
        <authorList>
            <person name="Snyder E.R."/>
            <person name="Alvarez-Narvaez S."/>
            <person name="Credille B.C."/>
        </authorList>
    </citation>
    <scope>NUCLEOTIDE SEQUENCE [LARGE SCALE GENOMIC DNA]</scope>
    <source>
        <strain evidence="2 4">UGA-R5-128-1</strain>
        <strain evidence="1 5">UGA-R7-163-1</strain>
    </source>
</reference>
<dbReference type="Proteomes" id="UP000315164">
    <property type="component" value="Unassembled WGS sequence"/>
</dbReference>
<gene>
    <name evidence="2" type="ORF">FEA53_12560</name>
    <name evidence="1" type="ORF">FEB89_12310</name>
    <name evidence="3" type="ORF">NCTC10643_01561</name>
</gene>
<dbReference type="Proteomes" id="UP000271188">
    <property type="component" value="Chromosome"/>
</dbReference>
<dbReference type="EMBL" id="VAJI01000039">
    <property type="protein sequence ID" value="TRB34888.1"/>
    <property type="molecule type" value="Genomic_DNA"/>
</dbReference>
<sequence length="226" mass="26450">MNSLQQFVKTLSPTVLNGRHFDGIVGDVVFVQNGYGKWLDQGFTIIGFDKSIEEKDWIYLDWDCYWFGKNPAQVIPEKSWAQRSWLARAYSISLERFNSLGLEREYNIVSDWDNPIYGTDIQLIEHSKEFFRWTEADDRGIFLVHNEMAFHFFKKEIKASSEPEYYQPIETFWKDATVVLNIEDLDMLERVGLEQTNTPALAKLTTFVQAARNEISNGNIVFYRAF</sequence>
<dbReference type="OrthoDB" id="9156567at2"/>
<evidence type="ECO:0000313" key="5">
    <source>
        <dbReference type="Proteomes" id="UP000318394"/>
    </source>
</evidence>
<accession>A0A249A1T2</accession>
<name>A0A249A1T2_MANHA</name>
<protein>
    <submittedName>
        <fullName evidence="2">Uncharacterized protein</fullName>
    </submittedName>
</protein>
<dbReference type="Proteomes" id="UP000318394">
    <property type="component" value="Unassembled WGS sequence"/>
</dbReference>
<dbReference type="AlphaFoldDB" id="A0A249A1T2"/>
<dbReference type="RefSeq" id="WP_006248879.1">
    <property type="nucleotide sequence ID" value="NZ_CP011098.1"/>
</dbReference>
<evidence type="ECO:0000313" key="4">
    <source>
        <dbReference type="Proteomes" id="UP000315164"/>
    </source>
</evidence>
<dbReference type="EMBL" id="LR134495">
    <property type="protein sequence ID" value="VEI77677.1"/>
    <property type="molecule type" value="Genomic_DNA"/>
</dbReference>
<evidence type="ECO:0000313" key="2">
    <source>
        <dbReference type="EMBL" id="TRB72115.1"/>
    </source>
</evidence>
<evidence type="ECO:0000313" key="3">
    <source>
        <dbReference type="EMBL" id="VEI77677.1"/>
    </source>
</evidence>
<proteinExistence type="predicted"/>
<dbReference type="KEGG" id="mhaq:WC39_08160"/>
<dbReference type="KEGG" id="mhay:VK67_08160"/>
<organism evidence="2 4">
    <name type="scientific">Mannheimia haemolytica</name>
    <name type="common">Pasteurella haemolytica</name>
    <dbReference type="NCBI Taxonomy" id="75985"/>
    <lineage>
        <taxon>Bacteria</taxon>
        <taxon>Pseudomonadati</taxon>
        <taxon>Pseudomonadota</taxon>
        <taxon>Gammaproteobacteria</taxon>
        <taxon>Pasteurellales</taxon>
        <taxon>Pasteurellaceae</taxon>
        <taxon>Mannheimia</taxon>
    </lineage>
</organism>
<evidence type="ECO:0000313" key="1">
    <source>
        <dbReference type="EMBL" id="TRB34888.1"/>
    </source>
</evidence>
<dbReference type="GeneID" id="67369337"/>
<dbReference type="EMBL" id="VAJB01000041">
    <property type="protein sequence ID" value="TRB72115.1"/>
    <property type="molecule type" value="Genomic_DNA"/>
</dbReference>
<keyword evidence="5" id="KW-1185">Reference proteome</keyword>